<feature type="transmembrane region" description="Helical" evidence="7">
    <location>
        <begin position="536"/>
        <end position="561"/>
    </location>
</feature>
<feature type="compositionally biased region" description="Basic and acidic residues" evidence="6">
    <location>
        <begin position="90"/>
        <end position="101"/>
    </location>
</feature>
<dbReference type="Pfam" id="PF07690">
    <property type="entry name" value="MFS_1"/>
    <property type="match status" value="1"/>
</dbReference>
<dbReference type="PANTHER" id="PTHR43791:SF27">
    <property type="entry name" value="TRANSPORTER, PUTATIVE (AFU_ORTHOLOGUE AFUA_2G15730)-RELATED"/>
    <property type="match status" value="1"/>
</dbReference>
<feature type="region of interest" description="Disordered" evidence="6">
    <location>
        <begin position="635"/>
        <end position="655"/>
    </location>
</feature>
<feature type="transmembrane region" description="Helical" evidence="7">
    <location>
        <begin position="280"/>
        <end position="299"/>
    </location>
</feature>
<gene>
    <name evidence="8" type="ORF">SLS58_000304</name>
</gene>
<dbReference type="Gene3D" id="1.20.1250.20">
    <property type="entry name" value="MFS general substrate transporter like domains"/>
    <property type="match status" value="1"/>
</dbReference>
<feature type="compositionally biased region" description="Acidic residues" evidence="6">
    <location>
        <begin position="102"/>
        <end position="111"/>
    </location>
</feature>
<evidence type="ECO:0000256" key="5">
    <source>
        <dbReference type="ARBA" id="ARBA00023136"/>
    </source>
</evidence>
<evidence type="ECO:0008006" key="10">
    <source>
        <dbReference type="Google" id="ProtNLM"/>
    </source>
</evidence>
<feature type="transmembrane region" description="Helical" evidence="7">
    <location>
        <begin position="599"/>
        <end position="625"/>
    </location>
</feature>
<comment type="subcellular location">
    <subcellularLocation>
        <location evidence="1">Membrane</location>
        <topology evidence="1">Multi-pass membrane protein</topology>
    </subcellularLocation>
</comment>
<feature type="compositionally biased region" description="Low complexity" evidence="6">
    <location>
        <begin position="1"/>
        <end position="22"/>
    </location>
</feature>
<feature type="compositionally biased region" description="Basic and acidic residues" evidence="6">
    <location>
        <begin position="41"/>
        <end position="57"/>
    </location>
</feature>
<feature type="transmembrane region" description="Helical" evidence="7">
    <location>
        <begin position="311"/>
        <end position="333"/>
    </location>
</feature>
<evidence type="ECO:0000256" key="6">
    <source>
        <dbReference type="SAM" id="MobiDB-lite"/>
    </source>
</evidence>
<evidence type="ECO:0000256" key="1">
    <source>
        <dbReference type="ARBA" id="ARBA00004141"/>
    </source>
</evidence>
<organism evidence="8 9">
    <name type="scientific">Diplodia intermedia</name>
    <dbReference type="NCBI Taxonomy" id="856260"/>
    <lineage>
        <taxon>Eukaryota</taxon>
        <taxon>Fungi</taxon>
        <taxon>Dikarya</taxon>
        <taxon>Ascomycota</taxon>
        <taxon>Pezizomycotina</taxon>
        <taxon>Dothideomycetes</taxon>
        <taxon>Dothideomycetes incertae sedis</taxon>
        <taxon>Botryosphaeriales</taxon>
        <taxon>Botryosphaeriaceae</taxon>
        <taxon>Diplodia</taxon>
    </lineage>
</organism>
<evidence type="ECO:0000313" key="9">
    <source>
        <dbReference type="Proteomes" id="UP001521184"/>
    </source>
</evidence>
<name>A0ABR3U747_9PEZI</name>
<accession>A0ABR3U747</accession>
<keyword evidence="5 7" id="KW-0472">Membrane</keyword>
<evidence type="ECO:0000256" key="7">
    <source>
        <dbReference type="SAM" id="Phobius"/>
    </source>
</evidence>
<feature type="transmembrane region" description="Helical" evidence="7">
    <location>
        <begin position="248"/>
        <end position="268"/>
    </location>
</feature>
<proteinExistence type="predicted"/>
<evidence type="ECO:0000313" key="8">
    <source>
        <dbReference type="EMBL" id="KAL1652178.1"/>
    </source>
</evidence>
<evidence type="ECO:0000256" key="3">
    <source>
        <dbReference type="ARBA" id="ARBA00022692"/>
    </source>
</evidence>
<dbReference type="PANTHER" id="PTHR43791">
    <property type="entry name" value="PERMEASE-RELATED"/>
    <property type="match status" value="1"/>
</dbReference>
<evidence type="ECO:0000256" key="2">
    <source>
        <dbReference type="ARBA" id="ARBA00022448"/>
    </source>
</evidence>
<sequence length="679" mass="74513">MPAADASPSSSSASASASAAAPRRVNTPPSSSSNNGSVGDGSERHLELELDLEHPEPDFGEDVEWGSSGGGGGRGRGQGKGRSIRLTPLARKEQYGNRHDDDEGEDDEEDAEEKRFLPGREAGGAGADDAVRDYELYTPQEETAVVKRLDRRLVLFMGLLYMLSFLDRSNIGNAKIAGMSRDLSLSSDQYEWLLTSFYITYILFEWATLLYRLVPPHIYIPLCVFSWGLIASLQSLSTSFGSLLALRALLGVSEAAFGPGVPFYLSFFFRRDELAFRTGLFISAAPLATSFASTLAWLITKLGEGGPWAPWRLLFLVEGFPSLFVAVWAWSFVPDGPGEARWLSAREREVAVLRLRGGREREAEAREKDEEEEGDSVRKGGTKKKRGVDFREVLQTLMDPKCYLTAFMFFSCNVAFSSVPVFLPTIIKECVIRHRFPNAKPLIKPNTDTKTTRMGYTSLTSQALSAPPYLFSFLTVLATASLSDRYRTRSVPLILHALLASFSFTLICLLGLYSSSRGPPPPTDDPRRPAVTWTHFLRYLALYPATAGFFAAVTLIIAWTLNNQETASRRGAGMAVLNVVGQCGPLLGTRLFPEEEGPYYVRGLGTCAGFMMCAAVLAAGLRWVLARENGKRRERAGRVGMGEAGEDEEGELGVPLVGADEGGVRGVRDRGEEEFLYML</sequence>
<dbReference type="EMBL" id="JAKEKT020000001">
    <property type="protein sequence ID" value="KAL1652178.1"/>
    <property type="molecule type" value="Genomic_DNA"/>
</dbReference>
<feature type="region of interest" description="Disordered" evidence="6">
    <location>
        <begin position="1"/>
        <end position="127"/>
    </location>
</feature>
<feature type="transmembrane region" description="Helical" evidence="7">
    <location>
        <begin position="494"/>
        <end position="516"/>
    </location>
</feature>
<comment type="caution">
    <text evidence="8">The sequence shown here is derived from an EMBL/GenBank/DDBJ whole genome shotgun (WGS) entry which is preliminary data.</text>
</comment>
<feature type="transmembrane region" description="Helical" evidence="7">
    <location>
        <begin position="192"/>
        <end position="211"/>
    </location>
</feature>
<evidence type="ECO:0000256" key="4">
    <source>
        <dbReference type="ARBA" id="ARBA00022989"/>
    </source>
</evidence>
<feature type="region of interest" description="Disordered" evidence="6">
    <location>
        <begin position="361"/>
        <end position="382"/>
    </location>
</feature>
<feature type="transmembrane region" description="Helical" evidence="7">
    <location>
        <begin position="573"/>
        <end position="593"/>
    </location>
</feature>
<feature type="transmembrane region" description="Helical" evidence="7">
    <location>
        <begin position="153"/>
        <end position="172"/>
    </location>
</feature>
<keyword evidence="2" id="KW-0813">Transport</keyword>
<keyword evidence="3 7" id="KW-0812">Transmembrane</keyword>
<feature type="transmembrane region" description="Helical" evidence="7">
    <location>
        <begin position="403"/>
        <end position="427"/>
    </location>
</feature>
<keyword evidence="4 7" id="KW-1133">Transmembrane helix</keyword>
<reference evidence="8 9" key="1">
    <citation type="journal article" date="2023" name="Plant Dis.">
        <title>First Report of Diplodia intermedia Causing Canker and Dieback Diseases on Apple Trees in Canada.</title>
        <authorList>
            <person name="Ellouze W."/>
            <person name="Ilyukhin E."/>
            <person name="Sulman M."/>
            <person name="Ali S."/>
        </authorList>
    </citation>
    <scope>NUCLEOTIDE SEQUENCE [LARGE SCALE GENOMIC DNA]</scope>
    <source>
        <strain evidence="8 9">M45-28</strain>
    </source>
</reference>
<dbReference type="SUPFAM" id="SSF103473">
    <property type="entry name" value="MFS general substrate transporter"/>
    <property type="match status" value="1"/>
</dbReference>
<protein>
    <recommendedName>
        <fullName evidence="10">Major facilitator superfamily transporter</fullName>
    </recommendedName>
</protein>
<feature type="transmembrane region" description="Helical" evidence="7">
    <location>
        <begin position="218"/>
        <end position="236"/>
    </location>
</feature>
<dbReference type="InterPro" id="IPR036259">
    <property type="entry name" value="MFS_trans_sf"/>
</dbReference>
<feature type="compositionally biased region" description="Gly residues" evidence="6">
    <location>
        <begin position="67"/>
        <end position="76"/>
    </location>
</feature>
<keyword evidence="9" id="KW-1185">Reference proteome</keyword>
<dbReference type="Proteomes" id="UP001521184">
    <property type="component" value="Unassembled WGS sequence"/>
</dbReference>
<dbReference type="InterPro" id="IPR011701">
    <property type="entry name" value="MFS"/>
</dbReference>